<protein>
    <recommendedName>
        <fullName evidence="4">SWIM-type domain-containing protein</fullName>
    </recommendedName>
</protein>
<dbReference type="PANTHER" id="PTHR47526">
    <property type="entry name" value="ATP-DEPENDENT DNA HELICASE"/>
    <property type="match status" value="1"/>
</dbReference>
<sequence length="122" mass="13809">MFKTLVLSVQHSQRLNEKPLEAWIVSKKDSTITAAHCSCVAGLSESCSHVGAMLFWIQDYIQRMEAKTVTDVPEYWVGSSSRAIKFSRVQQIDFCLMKKRRDDTGCEHPSISSSKVLRNPSE</sequence>
<feature type="region of interest" description="Disordered" evidence="1">
    <location>
        <begin position="102"/>
        <end position="122"/>
    </location>
</feature>
<organism evidence="2 3">
    <name type="scientific">Oedothorax gibbosus</name>
    <dbReference type="NCBI Taxonomy" id="931172"/>
    <lineage>
        <taxon>Eukaryota</taxon>
        <taxon>Metazoa</taxon>
        <taxon>Ecdysozoa</taxon>
        <taxon>Arthropoda</taxon>
        <taxon>Chelicerata</taxon>
        <taxon>Arachnida</taxon>
        <taxon>Araneae</taxon>
        <taxon>Araneomorphae</taxon>
        <taxon>Entelegynae</taxon>
        <taxon>Araneoidea</taxon>
        <taxon>Linyphiidae</taxon>
        <taxon>Erigoninae</taxon>
        <taxon>Oedothorax</taxon>
    </lineage>
</organism>
<dbReference type="Proteomes" id="UP000827092">
    <property type="component" value="Unassembled WGS sequence"/>
</dbReference>
<dbReference type="PANTHER" id="PTHR47526:SF4">
    <property type="entry name" value="SWIM-TYPE DOMAIN-CONTAINING PROTEIN"/>
    <property type="match status" value="1"/>
</dbReference>
<comment type="caution">
    <text evidence="2">The sequence shown here is derived from an EMBL/GenBank/DDBJ whole genome shotgun (WGS) entry which is preliminary data.</text>
</comment>
<reference evidence="2 3" key="1">
    <citation type="journal article" date="2022" name="Nat. Ecol. Evol.">
        <title>A masculinizing supergene underlies an exaggerated male reproductive morph in a spider.</title>
        <authorList>
            <person name="Hendrickx F."/>
            <person name="De Corte Z."/>
            <person name="Sonet G."/>
            <person name="Van Belleghem S.M."/>
            <person name="Kostlbacher S."/>
            <person name="Vangestel C."/>
        </authorList>
    </citation>
    <scope>NUCLEOTIDE SEQUENCE [LARGE SCALE GENOMIC DNA]</scope>
    <source>
        <strain evidence="2">W744_W776</strain>
    </source>
</reference>
<keyword evidence="3" id="KW-1185">Reference proteome</keyword>
<name>A0AAV6V879_9ARAC</name>
<gene>
    <name evidence="2" type="ORF">JTE90_026833</name>
</gene>
<evidence type="ECO:0000313" key="2">
    <source>
        <dbReference type="EMBL" id="KAG8191801.1"/>
    </source>
</evidence>
<proteinExistence type="predicted"/>
<feature type="compositionally biased region" description="Polar residues" evidence="1">
    <location>
        <begin position="110"/>
        <end position="122"/>
    </location>
</feature>
<dbReference type="EMBL" id="JAFNEN010000152">
    <property type="protein sequence ID" value="KAG8191801.1"/>
    <property type="molecule type" value="Genomic_DNA"/>
</dbReference>
<dbReference type="AlphaFoldDB" id="A0AAV6V879"/>
<evidence type="ECO:0000256" key="1">
    <source>
        <dbReference type="SAM" id="MobiDB-lite"/>
    </source>
</evidence>
<evidence type="ECO:0000313" key="3">
    <source>
        <dbReference type="Proteomes" id="UP000827092"/>
    </source>
</evidence>
<accession>A0AAV6V879</accession>
<evidence type="ECO:0008006" key="4">
    <source>
        <dbReference type="Google" id="ProtNLM"/>
    </source>
</evidence>